<name>A0A3E1Y713_9BACT</name>
<dbReference type="Gene3D" id="1.25.40.10">
    <property type="entry name" value="Tetratricopeptide repeat domain"/>
    <property type="match status" value="1"/>
</dbReference>
<dbReference type="RefSeq" id="WP_116977427.1">
    <property type="nucleotide sequence ID" value="NZ_QPMM01000010.1"/>
</dbReference>
<dbReference type="Pfam" id="PF07676">
    <property type="entry name" value="PD40"/>
    <property type="match status" value="2"/>
</dbReference>
<organism evidence="2 3">
    <name type="scientific">Chitinophaga silvatica</name>
    <dbReference type="NCBI Taxonomy" id="2282649"/>
    <lineage>
        <taxon>Bacteria</taxon>
        <taxon>Pseudomonadati</taxon>
        <taxon>Bacteroidota</taxon>
        <taxon>Chitinophagia</taxon>
        <taxon>Chitinophagales</taxon>
        <taxon>Chitinophagaceae</taxon>
        <taxon>Chitinophaga</taxon>
    </lineage>
</organism>
<accession>A0A3E1Y713</accession>
<dbReference type="Proteomes" id="UP000260644">
    <property type="component" value="Unassembled WGS sequence"/>
</dbReference>
<sequence>MKKILGILLIALSASSVQAQEQKSLSRQADIYYSKYDYARAASMYERVVARRKEKTPTIVIARLANSYREINDYGRAADWYSKLLARPDAPPDARLYYADMLKSLGRYAEAKAAYSQYAQSGATSPVLQNKIEGCNAAEDWMQHPTNVNIINVERLNTAKSDWGAVYYPGTGSIVFMSDTLYRNQLDPGSKHNRNRYERTGRNYYRLYAADTGKYGYVFVRDFSPAFNKYKYHSGPVVFTNDYRRAYYTLTYPERKLLGKVKKGKPAVTYGYRRLELYEAEMENNGQWKNVGAFPYNNPDQYSLGHAAISGDGSIIYFASDMPGGQGGTDIWYCERQADGKWSAPVNCGPTINTADDEEFPTIALDGGLFFASKGWVGMGGFDIFHATGSRAQWSAPENLRYPTNSPGDDFYFMPVPNGSTYFASNRMNGKGSDDIYMINTPQIYTVNKIPTMLVIPFTGTVCPQLAGTCIYIYNKQRDMGWCFLGESGREINLMLERDTDYEIRITYPNMRREIKEFNTRGMKAGEPLNMSICK</sequence>
<evidence type="ECO:0000256" key="1">
    <source>
        <dbReference type="SAM" id="SignalP"/>
    </source>
</evidence>
<protein>
    <submittedName>
        <fullName evidence="2">Tetratricopeptide repeat protein</fullName>
    </submittedName>
</protein>
<dbReference type="SUPFAM" id="SSF48452">
    <property type="entry name" value="TPR-like"/>
    <property type="match status" value="1"/>
</dbReference>
<feature type="chain" id="PRO_5017561538" evidence="1">
    <location>
        <begin position="20"/>
        <end position="535"/>
    </location>
</feature>
<evidence type="ECO:0000313" key="2">
    <source>
        <dbReference type="EMBL" id="RFS20709.1"/>
    </source>
</evidence>
<dbReference type="OrthoDB" id="9809364at2"/>
<dbReference type="InterPro" id="IPR011990">
    <property type="entry name" value="TPR-like_helical_dom_sf"/>
</dbReference>
<evidence type="ECO:0000313" key="3">
    <source>
        <dbReference type="Proteomes" id="UP000260644"/>
    </source>
</evidence>
<dbReference type="AlphaFoldDB" id="A0A3E1Y713"/>
<dbReference type="InterPro" id="IPR011659">
    <property type="entry name" value="WD40"/>
</dbReference>
<keyword evidence="1" id="KW-0732">Signal</keyword>
<reference evidence="2 3" key="1">
    <citation type="submission" date="2018-07" db="EMBL/GenBank/DDBJ databases">
        <title>Chitinophaga K2CV101002-2 sp. nov., isolated from a monsoon evergreen broad-leaved forest soil.</title>
        <authorList>
            <person name="Lv Y."/>
        </authorList>
    </citation>
    <scope>NUCLEOTIDE SEQUENCE [LARGE SCALE GENOMIC DNA]</scope>
    <source>
        <strain evidence="2 3">GDMCC 1.1288</strain>
    </source>
</reference>
<gene>
    <name evidence="2" type="ORF">DVR12_19315</name>
</gene>
<feature type="signal peptide" evidence="1">
    <location>
        <begin position="1"/>
        <end position="19"/>
    </location>
</feature>
<comment type="caution">
    <text evidence="2">The sequence shown here is derived from an EMBL/GenBank/DDBJ whole genome shotgun (WGS) entry which is preliminary data.</text>
</comment>
<keyword evidence="3" id="KW-1185">Reference proteome</keyword>
<proteinExistence type="predicted"/>
<dbReference type="SUPFAM" id="SSF82171">
    <property type="entry name" value="DPP6 N-terminal domain-like"/>
    <property type="match status" value="1"/>
</dbReference>
<dbReference type="EMBL" id="QPMM01000010">
    <property type="protein sequence ID" value="RFS20709.1"/>
    <property type="molecule type" value="Genomic_DNA"/>
</dbReference>